<evidence type="ECO:0000313" key="3">
    <source>
        <dbReference type="Proteomes" id="UP001224775"/>
    </source>
</evidence>
<keyword evidence="3" id="KW-1185">Reference proteome</keyword>
<proteinExistence type="predicted"/>
<gene>
    <name evidence="2" type="ORF">QTG54_012777</name>
</gene>
<evidence type="ECO:0000256" key="1">
    <source>
        <dbReference type="SAM" id="SignalP"/>
    </source>
</evidence>
<feature type="signal peptide" evidence="1">
    <location>
        <begin position="1"/>
        <end position="22"/>
    </location>
</feature>
<dbReference type="Proteomes" id="UP001224775">
    <property type="component" value="Unassembled WGS sequence"/>
</dbReference>
<accession>A0AAD9D8I4</accession>
<dbReference type="EMBL" id="JATAAI010000028">
    <property type="protein sequence ID" value="KAK1736755.1"/>
    <property type="molecule type" value="Genomic_DNA"/>
</dbReference>
<organism evidence="2 3">
    <name type="scientific">Skeletonema marinoi</name>
    <dbReference type="NCBI Taxonomy" id="267567"/>
    <lineage>
        <taxon>Eukaryota</taxon>
        <taxon>Sar</taxon>
        <taxon>Stramenopiles</taxon>
        <taxon>Ochrophyta</taxon>
        <taxon>Bacillariophyta</taxon>
        <taxon>Coscinodiscophyceae</taxon>
        <taxon>Thalassiosirophycidae</taxon>
        <taxon>Thalassiosirales</taxon>
        <taxon>Skeletonemataceae</taxon>
        <taxon>Skeletonema</taxon>
        <taxon>Skeletonema marinoi-dohrnii complex</taxon>
    </lineage>
</organism>
<protein>
    <submittedName>
        <fullName evidence="2">Uncharacterized protein</fullName>
    </submittedName>
</protein>
<dbReference type="AlphaFoldDB" id="A0AAD9D8I4"/>
<feature type="chain" id="PRO_5042261428" evidence="1">
    <location>
        <begin position="23"/>
        <end position="242"/>
    </location>
</feature>
<evidence type="ECO:0000313" key="2">
    <source>
        <dbReference type="EMBL" id="KAK1736755.1"/>
    </source>
</evidence>
<keyword evidence="1" id="KW-0732">Signal</keyword>
<reference evidence="2" key="1">
    <citation type="submission" date="2023-06" db="EMBL/GenBank/DDBJ databases">
        <title>Survivors Of The Sea: Transcriptome response of Skeletonema marinoi to long-term dormancy.</title>
        <authorList>
            <person name="Pinder M.I.M."/>
            <person name="Kourtchenko O."/>
            <person name="Robertson E.K."/>
            <person name="Larsson T."/>
            <person name="Maumus F."/>
            <person name="Osuna-Cruz C.M."/>
            <person name="Vancaester E."/>
            <person name="Stenow R."/>
            <person name="Vandepoele K."/>
            <person name="Ploug H."/>
            <person name="Bruchert V."/>
            <person name="Godhe A."/>
            <person name="Topel M."/>
        </authorList>
    </citation>
    <scope>NUCLEOTIDE SEQUENCE</scope>
    <source>
        <strain evidence="2">R05AC</strain>
    </source>
</reference>
<comment type="caution">
    <text evidence="2">The sequence shown here is derived from an EMBL/GenBank/DDBJ whole genome shotgun (WGS) entry which is preliminary data.</text>
</comment>
<sequence>MATAAACLRALSLVFLITSTAAFVTPTSSSRISATCETKTSTSLAGTIRFVGKASANVSGDAILFNDDDENDKSLSKFLSSDASNRILLGTDDTKLISSAGDAIYECYQGGVAWFGLTLIPIFVNRIERGTEGKVTTSIEEARTEIEGGGGLGGNALASAMKRSEFEGRTIVTWKEGESSYHIEGDLVLNLTIKLPRILPLPPGFNAIGSKIVERTCRERLKQNMIDTKNAYIEWAETPTTK</sequence>
<name>A0AAD9D8I4_9STRA</name>